<dbReference type="GO" id="GO:0015628">
    <property type="term" value="P:protein secretion by the type II secretion system"/>
    <property type="evidence" value="ECO:0007669"/>
    <property type="project" value="TreeGrafter"/>
</dbReference>
<name>A0AAE9Y7A4_9ACTN</name>
<evidence type="ECO:0000256" key="1">
    <source>
        <dbReference type="SAM" id="MobiDB-lite"/>
    </source>
</evidence>
<protein>
    <submittedName>
        <fullName evidence="3">Helix-hairpin-helix domain-containing protein</fullName>
    </submittedName>
</protein>
<dbReference type="PANTHER" id="PTHR21180:SF32">
    <property type="entry name" value="ENDONUCLEASE_EXONUCLEASE_PHOSPHATASE FAMILY DOMAIN-CONTAINING PROTEIN 1"/>
    <property type="match status" value="1"/>
</dbReference>
<feature type="domain" description="Soluble ligand binding" evidence="2">
    <location>
        <begin position="138"/>
        <end position="188"/>
    </location>
</feature>
<keyword evidence="4" id="KW-1185">Reference proteome</keyword>
<dbReference type="Gene3D" id="1.10.150.320">
    <property type="entry name" value="Photosystem II 12 kDa extrinsic protein"/>
    <property type="match status" value="1"/>
</dbReference>
<feature type="compositionally biased region" description="Low complexity" evidence="1">
    <location>
        <begin position="102"/>
        <end position="124"/>
    </location>
</feature>
<feature type="region of interest" description="Disordered" evidence="1">
    <location>
        <begin position="1"/>
        <end position="47"/>
    </location>
</feature>
<dbReference type="KEGG" id="ima:PO878_14055"/>
<dbReference type="EMBL" id="CP116942">
    <property type="protein sequence ID" value="WCO65624.1"/>
    <property type="molecule type" value="Genomic_DNA"/>
</dbReference>
<dbReference type="NCBIfam" id="TIGR00426">
    <property type="entry name" value="competence protein ComEA helix-hairpin-helix repeat region"/>
    <property type="match status" value="1"/>
</dbReference>
<dbReference type="InterPro" id="IPR051675">
    <property type="entry name" value="Endo/Exo/Phosphatase_dom_1"/>
</dbReference>
<dbReference type="InterPro" id="IPR004509">
    <property type="entry name" value="Competence_ComEA_HhH"/>
</dbReference>
<dbReference type="InterPro" id="IPR019554">
    <property type="entry name" value="Soluble_ligand-bd"/>
</dbReference>
<feature type="region of interest" description="Disordered" evidence="1">
    <location>
        <begin position="102"/>
        <end position="127"/>
    </location>
</feature>
<gene>
    <name evidence="3" type="ORF">PO878_14055</name>
</gene>
<proteinExistence type="predicted"/>
<feature type="region of interest" description="Disordered" evidence="1">
    <location>
        <begin position="190"/>
        <end position="218"/>
    </location>
</feature>
<dbReference type="AlphaFoldDB" id="A0AAE9Y7A4"/>
<dbReference type="GO" id="GO:0015627">
    <property type="term" value="C:type II protein secretion system complex"/>
    <property type="evidence" value="ECO:0007669"/>
    <property type="project" value="TreeGrafter"/>
</dbReference>
<dbReference type="PANTHER" id="PTHR21180">
    <property type="entry name" value="ENDONUCLEASE/EXONUCLEASE/PHOSPHATASE FAMILY DOMAIN-CONTAINING PROTEIN 1"/>
    <property type="match status" value="1"/>
</dbReference>
<dbReference type="SUPFAM" id="SSF47781">
    <property type="entry name" value="RuvA domain 2-like"/>
    <property type="match status" value="1"/>
</dbReference>
<feature type="compositionally biased region" description="Pro residues" evidence="1">
    <location>
        <begin position="1"/>
        <end position="12"/>
    </location>
</feature>
<feature type="compositionally biased region" description="Basic and acidic residues" evidence="1">
    <location>
        <begin position="13"/>
        <end position="24"/>
    </location>
</feature>
<evidence type="ECO:0000313" key="4">
    <source>
        <dbReference type="Proteomes" id="UP001216390"/>
    </source>
</evidence>
<dbReference type="Pfam" id="PF12836">
    <property type="entry name" value="HHH_3"/>
    <property type="match status" value="1"/>
</dbReference>
<dbReference type="InterPro" id="IPR010994">
    <property type="entry name" value="RuvA_2-like"/>
</dbReference>
<evidence type="ECO:0000313" key="3">
    <source>
        <dbReference type="EMBL" id="WCO65624.1"/>
    </source>
</evidence>
<dbReference type="Proteomes" id="UP001216390">
    <property type="component" value="Chromosome"/>
</dbReference>
<dbReference type="RefSeq" id="WP_272735151.1">
    <property type="nucleotide sequence ID" value="NZ_CP116942.1"/>
</dbReference>
<feature type="compositionally biased region" description="Acidic residues" evidence="1">
    <location>
        <begin position="28"/>
        <end position="37"/>
    </location>
</feature>
<evidence type="ECO:0000259" key="2">
    <source>
        <dbReference type="Pfam" id="PF10531"/>
    </source>
</evidence>
<sequence>MAHPAPPPPPARTDPDAPHPRDGAPWDDPPDPDDVGLPDEPGPPGWRDRLAELRARLGLDVRLVAWAVAAVAAAGAAAWLLRPAPAPFEETLPRASTEVVAAGSPADATPAADAGAAGEGAPDGSTTTVPTELVAHAAGAVGDPGLYRLDPAARVDDLVRAAGGLAPDADAARLNLAAPLVDGARVYVPRTGEESPPPVAGPDVPAGGDAPDGGTAGADAPAALVDINTADEAALDELPGVGPAIAGAIIGYRTENGGFSTVDELLEVRGIGEAKLAEIAPLVTV</sequence>
<dbReference type="Pfam" id="PF10531">
    <property type="entry name" value="SLBB"/>
    <property type="match status" value="1"/>
</dbReference>
<organism evidence="3 4">
    <name type="scientific">Iamia majanohamensis</name>
    <dbReference type="NCBI Taxonomy" id="467976"/>
    <lineage>
        <taxon>Bacteria</taxon>
        <taxon>Bacillati</taxon>
        <taxon>Actinomycetota</taxon>
        <taxon>Acidimicrobiia</taxon>
        <taxon>Acidimicrobiales</taxon>
        <taxon>Iamiaceae</taxon>
        <taxon>Iamia</taxon>
    </lineage>
</organism>
<reference evidence="3" key="1">
    <citation type="submission" date="2023-01" db="EMBL/GenBank/DDBJ databases">
        <title>The diversity of Class Acidimicrobiia in South China Sea sediment environments and the proposal of Iamia marina sp. nov., a novel species of the genus Iamia.</title>
        <authorList>
            <person name="He Y."/>
            <person name="Tian X."/>
        </authorList>
    </citation>
    <scope>NUCLEOTIDE SEQUENCE</scope>
    <source>
        <strain evidence="3">DSM 19957</strain>
    </source>
</reference>
<accession>A0AAE9Y7A4</accession>